<keyword evidence="11" id="KW-1185">Reference proteome</keyword>
<keyword evidence="3 8" id="KW-0819">tRNA processing</keyword>
<dbReference type="InterPro" id="IPR000073">
    <property type="entry name" value="AB_hydrolase_1"/>
</dbReference>
<dbReference type="InterPro" id="IPR002125">
    <property type="entry name" value="CMP_dCMP_dom"/>
</dbReference>
<feature type="binding site" evidence="8">
    <location>
        <position position="85"/>
    </location>
    <ligand>
        <name>Zn(2+)</name>
        <dbReference type="ChEBI" id="CHEBI:29105"/>
        <note>catalytic</note>
    </ligand>
</feature>
<comment type="catalytic activity">
    <reaction evidence="7 8">
        <text>adenosine(34) in tRNA + H2O + H(+) = inosine(34) in tRNA + NH4(+)</text>
        <dbReference type="Rhea" id="RHEA:43168"/>
        <dbReference type="Rhea" id="RHEA-COMP:10373"/>
        <dbReference type="Rhea" id="RHEA-COMP:10374"/>
        <dbReference type="ChEBI" id="CHEBI:15377"/>
        <dbReference type="ChEBI" id="CHEBI:15378"/>
        <dbReference type="ChEBI" id="CHEBI:28938"/>
        <dbReference type="ChEBI" id="CHEBI:74411"/>
        <dbReference type="ChEBI" id="CHEBI:82852"/>
        <dbReference type="EC" id="3.5.4.33"/>
    </reaction>
</comment>
<keyword evidence="4 8" id="KW-0479">Metal-binding</keyword>
<dbReference type="InterPro" id="IPR016193">
    <property type="entry name" value="Cytidine_deaminase-like"/>
</dbReference>
<name>A0A916WMY8_9BURK</name>
<dbReference type="PRINTS" id="PR00111">
    <property type="entry name" value="ABHYDROLASE"/>
</dbReference>
<dbReference type="SUPFAM" id="SSF53474">
    <property type="entry name" value="alpha/beta-Hydrolases"/>
    <property type="match status" value="1"/>
</dbReference>
<dbReference type="InterPro" id="IPR000639">
    <property type="entry name" value="Epox_hydrolase-like"/>
</dbReference>
<feature type="binding site" evidence="8">
    <location>
        <position position="52"/>
    </location>
    <ligand>
        <name>Zn(2+)</name>
        <dbReference type="ChEBI" id="CHEBI:29105"/>
        <note>catalytic</note>
    </ligand>
</feature>
<comment type="caution">
    <text evidence="10">The sequence shown here is derived from an EMBL/GenBank/DDBJ whole genome shotgun (WGS) entry which is preliminary data.</text>
</comment>
<dbReference type="GO" id="GO:0002100">
    <property type="term" value="P:tRNA wobble adenosine to inosine editing"/>
    <property type="evidence" value="ECO:0007669"/>
    <property type="project" value="UniProtKB-UniRule"/>
</dbReference>
<keyword evidence="6 8" id="KW-0862">Zinc</keyword>
<dbReference type="Pfam" id="PF00561">
    <property type="entry name" value="Abhydrolase_1"/>
    <property type="match status" value="1"/>
</dbReference>
<dbReference type="Pfam" id="PF00383">
    <property type="entry name" value="dCMP_cyt_deam_1"/>
    <property type="match status" value="1"/>
</dbReference>
<dbReference type="GO" id="GO:0052717">
    <property type="term" value="F:tRNA-specific adenosine-34 deaminase activity"/>
    <property type="evidence" value="ECO:0007669"/>
    <property type="project" value="UniProtKB-UniRule"/>
</dbReference>
<gene>
    <name evidence="8" type="primary">tadA</name>
    <name evidence="10" type="ORF">GCM10011496_38240</name>
</gene>
<dbReference type="NCBIfam" id="NF002043">
    <property type="entry name" value="PRK00870.1"/>
    <property type="match status" value="1"/>
</dbReference>
<protein>
    <recommendedName>
        <fullName evidence="8">tRNA-specific adenosine deaminase</fullName>
        <ecNumber evidence="8">3.5.4.33</ecNumber>
    </recommendedName>
</protein>
<dbReference type="AlphaFoldDB" id="A0A916WMY8"/>
<dbReference type="PANTHER" id="PTHR11079:SF202">
    <property type="entry name" value="TRNA-SPECIFIC ADENOSINE DEAMINASE"/>
    <property type="match status" value="1"/>
</dbReference>
<comment type="similarity">
    <text evidence="1">Belongs to the cytidine and deoxycytidylate deaminase family. ADAT2 subfamily.</text>
</comment>
<dbReference type="PRINTS" id="PR00412">
    <property type="entry name" value="EPOXHYDRLASE"/>
</dbReference>
<dbReference type="SUPFAM" id="SSF53927">
    <property type="entry name" value="Cytidine deaminase-like"/>
    <property type="match status" value="1"/>
</dbReference>
<evidence type="ECO:0000259" key="9">
    <source>
        <dbReference type="PROSITE" id="PS51747"/>
    </source>
</evidence>
<keyword evidence="5 8" id="KW-0378">Hydrolase</keyword>
<organism evidence="10 11">
    <name type="scientific">Polaromonas eurypsychrophila</name>
    <dbReference type="NCBI Taxonomy" id="1614635"/>
    <lineage>
        <taxon>Bacteria</taxon>
        <taxon>Pseudomonadati</taxon>
        <taxon>Pseudomonadota</taxon>
        <taxon>Betaproteobacteria</taxon>
        <taxon>Burkholderiales</taxon>
        <taxon>Comamonadaceae</taxon>
        <taxon>Polaromonas</taxon>
    </lineage>
</organism>
<reference evidence="10" key="1">
    <citation type="journal article" date="2014" name="Int. J. Syst. Evol. Microbiol.">
        <title>Complete genome sequence of Corynebacterium casei LMG S-19264T (=DSM 44701T), isolated from a smear-ripened cheese.</title>
        <authorList>
            <consortium name="US DOE Joint Genome Institute (JGI-PGF)"/>
            <person name="Walter F."/>
            <person name="Albersmeier A."/>
            <person name="Kalinowski J."/>
            <person name="Ruckert C."/>
        </authorList>
    </citation>
    <scope>NUCLEOTIDE SEQUENCE</scope>
    <source>
        <strain evidence="10">CGMCC 1.15322</strain>
    </source>
</reference>
<dbReference type="PANTHER" id="PTHR11079">
    <property type="entry name" value="CYTOSINE DEAMINASE FAMILY MEMBER"/>
    <property type="match status" value="1"/>
</dbReference>
<feature type="active site" description="Proton donor" evidence="8">
    <location>
        <position position="54"/>
    </location>
</feature>
<dbReference type="HAMAP" id="MF_00972">
    <property type="entry name" value="tRNA_aden_deaminase"/>
    <property type="match status" value="1"/>
</dbReference>
<dbReference type="InterPro" id="IPR028883">
    <property type="entry name" value="tRNA_aden_deaminase"/>
</dbReference>
<evidence type="ECO:0000256" key="8">
    <source>
        <dbReference type="HAMAP-Rule" id="MF_00972"/>
    </source>
</evidence>
<evidence type="ECO:0000313" key="11">
    <source>
        <dbReference type="Proteomes" id="UP000620596"/>
    </source>
</evidence>
<evidence type="ECO:0000256" key="4">
    <source>
        <dbReference type="ARBA" id="ARBA00022723"/>
    </source>
</evidence>
<feature type="domain" description="CMP/dCMP-type deaminase" evidence="9">
    <location>
        <begin position="1"/>
        <end position="113"/>
    </location>
</feature>
<evidence type="ECO:0000256" key="2">
    <source>
        <dbReference type="ARBA" id="ARBA00011738"/>
    </source>
</evidence>
<dbReference type="Gene3D" id="3.40.140.10">
    <property type="entry name" value="Cytidine Deaminase, domain 2"/>
    <property type="match status" value="1"/>
</dbReference>
<dbReference type="InterPro" id="IPR016192">
    <property type="entry name" value="APOBEC/CMP_deaminase_Zn-bd"/>
</dbReference>
<dbReference type="GO" id="GO:0008270">
    <property type="term" value="F:zinc ion binding"/>
    <property type="evidence" value="ECO:0007669"/>
    <property type="project" value="UniProtKB-UniRule"/>
</dbReference>
<dbReference type="PROSITE" id="PS51747">
    <property type="entry name" value="CYT_DCMP_DEAMINASES_2"/>
    <property type="match status" value="1"/>
</dbReference>
<evidence type="ECO:0000256" key="3">
    <source>
        <dbReference type="ARBA" id="ARBA00022694"/>
    </source>
</evidence>
<dbReference type="EC" id="3.5.4.33" evidence="8"/>
<dbReference type="NCBIfam" id="NF008113">
    <property type="entry name" value="PRK10860.1"/>
    <property type="match status" value="1"/>
</dbReference>
<dbReference type="EMBL" id="BMIG01000021">
    <property type="protein sequence ID" value="GGB13641.1"/>
    <property type="molecule type" value="Genomic_DNA"/>
</dbReference>
<reference evidence="10" key="2">
    <citation type="submission" date="2020-09" db="EMBL/GenBank/DDBJ databases">
        <authorList>
            <person name="Sun Q."/>
            <person name="Zhou Y."/>
        </authorList>
    </citation>
    <scope>NUCLEOTIDE SEQUENCE</scope>
    <source>
        <strain evidence="10">CGMCC 1.15322</strain>
    </source>
</reference>
<proteinExistence type="inferred from homology"/>
<sequence>MGDEDFMRLALAQAGEAAAAGEVPVGAVLVHQGQVIATGRNAPIDRHDPTAHAEMLALRAGAGVLGNYRLEDCELFVTLEPCAMCSGAMLHARLKRVVFGAADPKTGAAGSVLNLFDHAQLNHQTLVQGGVLADECGATLQDFFRQRRALQRQETRAAHPLRDDALRTPDEAYDGLPGYPWQPNYLSNLPSLAGLRMHYLDEGEGSNDALTYLCLHGNPAWSYLYRQMIPVFLDAGHRVVAPDLIGFGKSDKPKKDSFHSFDGHRQNLLDLVERLDLRNIVLVVQDWGGLLGLTLPMAAPERYRGLLVMNTTLATGEQPLSAGFLAWREMCAKNPEFDVARLFTRGNPQMSAAECAAYNAPFPDKGHRAALRAFPHMVPEFFDSPGAEISRRARDFWRDQWQGQTLMAVGAQDPVLGLPVMLELQQRIKGCPEPIVMENAGHFVQEHGEPIARQAIDFFTGP</sequence>
<evidence type="ECO:0000256" key="1">
    <source>
        <dbReference type="ARBA" id="ARBA00010669"/>
    </source>
</evidence>
<comment type="function">
    <text evidence="8">Catalyzes the deamination of adenosine to inosine at the wobble position 34 of tRNA(Arg2).</text>
</comment>
<dbReference type="InterPro" id="IPR029058">
    <property type="entry name" value="AB_hydrolase_fold"/>
</dbReference>
<feature type="binding site" evidence="8">
    <location>
        <position position="82"/>
    </location>
    <ligand>
        <name>Zn(2+)</name>
        <dbReference type="ChEBI" id="CHEBI:29105"/>
        <note>catalytic</note>
    </ligand>
</feature>
<dbReference type="Proteomes" id="UP000620596">
    <property type="component" value="Unassembled WGS sequence"/>
</dbReference>
<dbReference type="PROSITE" id="PS00903">
    <property type="entry name" value="CYT_DCMP_DEAMINASES_1"/>
    <property type="match status" value="1"/>
</dbReference>
<evidence type="ECO:0000256" key="6">
    <source>
        <dbReference type="ARBA" id="ARBA00022833"/>
    </source>
</evidence>
<evidence type="ECO:0000256" key="5">
    <source>
        <dbReference type="ARBA" id="ARBA00022801"/>
    </source>
</evidence>
<dbReference type="FunFam" id="3.40.140.10:FF:000005">
    <property type="entry name" value="tRNA-specific adenosine deaminase"/>
    <property type="match status" value="1"/>
</dbReference>
<dbReference type="Gene3D" id="3.40.50.1820">
    <property type="entry name" value="alpha/beta hydrolase"/>
    <property type="match status" value="1"/>
</dbReference>
<dbReference type="RefSeq" id="WP_188710189.1">
    <property type="nucleotide sequence ID" value="NZ_BMIG01000021.1"/>
</dbReference>
<accession>A0A916WMY8</accession>
<dbReference type="CDD" id="cd01285">
    <property type="entry name" value="nucleoside_deaminase"/>
    <property type="match status" value="1"/>
</dbReference>
<comment type="subunit">
    <text evidence="2 8">Homodimer.</text>
</comment>
<comment type="cofactor">
    <cofactor evidence="8">
        <name>Zn(2+)</name>
        <dbReference type="ChEBI" id="CHEBI:29105"/>
    </cofactor>
    <text evidence="8">Binds 1 zinc ion per subunit.</text>
</comment>
<evidence type="ECO:0000256" key="7">
    <source>
        <dbReference type="ARBA" id="ARBA00048045"/>
    </source>
</evidence>
<evidence type="ECO:0000313" key="10">
    <source>
        <dbReference type="EMBL" id="GGB13641.1"/>
    </source>
</evidence>